<keyword evidence="4" id="KW-1185">Reference proteome</keyword>
<feature type="region of interest" description="Disordered" evidence="1">
    <location>
        <begin position="143"/>
        <end position="211"/>
    </location>
</feature>
<reference evidence="3 4" key="1">
    <citation type="submission" date="2019-03" db="EMBL/GenBank/DDBJ databases">
        <title>Ramlibacter sp. 18x22-1, whole genome shotgun sequence.</title>
        <authorList>
            <person name="Zhang X."/>
            <person name="Feng G."/>
            <person name="Zhu H."/>
        </authorList>
    </citation>
    <scope>NUCLEOTIDE SEQUENCE [LARGE SCALE GENOMIC DNA]</scope>
    <source>
        <strain evidence="3 4">18x22-1</strain>
    </source>
</reference>
<proteinExistence type="predicted"/>
<keyword evidence="2" id="KW-0812">Transmembrane</keyword>
<evidence type="ECO:0000313" key="3">
    <source>
        <dbReference type="EMBL" id="TFZ08303.1"/>
    </source>
</evidence>
<feature type="region of interest" description="Disordered" evidence="1">
    <location>
        <begin position="348"/>
        <end position="369"/>
    </location>
</feature>
<protein>
    <recommendedName>
        <fullName evidence="5">Tetratricopeptide repeat protein</fullName>
    </recommendedName>
</protein>
<dbReference type="OrthoDB" id="9180424at2"/>
<sequence>MKTLSVTRTLALALAGFAAASAWGLSLGRAQGVALIGRPLEVGLPVLFEPGDPPPECVGAEVFYGDTRVEPNRVSAELLPSNTGAGIRVRSPVAVNEPVVTVYVHLGCTSRLTRKVVLLSEQPSLQPETARAVAAVPVPAPAAEAPAARPSAAVAARPQRGARAAAQEAPSPMAAPARARQSAASEASSRPAAEATRPAAKAPARERAADARNKAKLELEPLDLSPAADPRLRQTDVLATGEGSPEQRAVAQALWRALNADPQALLRDSQRVAALEREVAELRAGASRKDAALARVQAQVEEAKAQRYANPLVFALAVLLLAAIAFAAYAWRRGGFVHTEWWRPGDAQDSLPHDLPPAPEPLRRADAEAPAPKQVAVPSAPVHPDFDVAAEPALSAARTQPLKVIPQPPMEEPRAFLHGRDFQDSHGVSLRSMKAEELHDVQQEADFFMALGEHERAIEVLRSHIGMNPETSAVAWLDLLGIYHRLGREEEFDYTRGEFERNFNARVPDFADYENLDGEGGLEDYPNAVARITALWPSRRVLDVIEDSIFRSPAGDGRPAFSLAAYRDLLMLHHVGEELLGREVAPSSFGDLGGISQPPGFSATNIHPLSAEEGPADGGFGLDIDLDLATPPDEPLVGLPTIEAPDSNMLDFDLPDMDVSSMKTKKTRE</sequence>
<gene>
    <name evidence="3" type="ORF">EZ216_03850</name>
</gene>
<evidence type="ECO:0000256" key="2">
    <source>
        <dbReference type="SAM" id="Phobius"/>
    </source>
</evidence>
<feature type="compositionally biased region" description="Low complexity" evidence="1">
    <location>
        <begin position="143"/>
        <end position="202"/>
    </location>
</feature>
<organism evidence="3 4">
    <name type="scientific">Ramlibacter humi</name>
    <dbReference type="NCBI Taxonomy" id="2530451"/>
    <lineage>
        <taxon>Bacteria</taxon>
        <taxon>Pseudomonadati</taxon>
        <taxon>Pseudomonadota</taxon>
        <taxon>Betaproteobacteria</taxon>
        <taxon>Burkholderiales</taxon>
        <taxon>Comamonadaceae</taxon>
        <taxon>Ramlibacter</taxon>
    </lineage>
</organism>
<dbReference type="Proteomes" id="UP000297839">
    <property type="component" value="Unassembled WGS sequence"/>
</dbReference>
<feature type="region of interest" description="Disordered" evidence="1">
    <location>
        <begin position="633"/>
        <end position="669"/>
    </location>
</feature>
<evidence type="ECO:0000256" key="1">
    <source>
        <dbReference type="SAM" id="MobiDB-lite"/>
    </source>
</evidence>
<dbReference type="EMBL" id="SMLK01000001">
    <property type="protein sequence ID" value="TFZ08303.1"/>
    <property type="molecule type" value="Genomic_DNA"/>
</dbReference>
<keyword evidence="2" id="KW-1133">Transmembrane helix</keyword>
<keyword evidence="2" id="KW-0472">Membrane</keyword>
<accession>A0A4Z0C9M2</accession>
<feature type="transmembrane region" description="Helical" evidence="2">
    <location>
        <begin position="312"/>
        <end position="331"/>
    </location>
</feature>
<dbReference type="AlphaFoldDB" id="A0A4Z0C9M2"/>
<evidence type="ECO:0008006" key="5">
    <source>
        <dbReference type="Google" id="ProtNLM"/>
    </source>
</evidence>
<name>A0A4Z0C9M2_9BURK</name>
<comment type="caution">
    <text evidence="3">The sequence shown here is derived from an EMBL/GenBank/DDBJ whole genome shotgun (WGS) entry which is preliminary data.</text>
</comment>
<evidence type="ECO:0000313" key="4">
    <source>
        <dbReference type="Proteomes" id="UP000297839"/>
    </source>
</evidence>
<dbReference type="RefSeq" id="WP_135248240.1">
    <property type="nucleotide sequence ID" value="NZ_SMLK01000001.1"/>
</dbReference>